<evidence type="ECO:0000313" key="1">
    <source>
        <dbReference type="EMBL" id="KAJ7212620.1"/>
    </source>
</evidence>
<evidence type="ECO:0000313" key="2">
    <source>
        <dbReference type="Proteomes" id="UP001219525"/>
    </source>
</evidence>
<organism evidence="1 2">
    <name type="scientific">Mycena pura</name>
    <dbReference type="NCBI Taxonomy" id="153505"/>
    <lineage>
        <taxon>Eukaryota</taxon>
        <taxon>Fungi</taxon>
        <taxon>Dikarya</taxon>
        <taxon>Basidiomycota</taxon>
        <taxon>Agaricomycotina</taxon>
        <taxon>Agaricomycetes</taxon>
        <taxon>Agaricomycetidae</taxon>
        <taxon>Agaricales</taxon>
        <taxon>Marasmiineae</taxon>
        <taxon>Mycenaceae</taxon>
        <taxon>Mycena</taxon>
    </lineage>
</organism>
<proteinExistence type="predicted"/>
<name>A0AAD6VKE8_9AGAR</name>
<gene>
    <name evidence="1" type="ORF">GGX14DRAFT_620918</name>
</gene>
<accession>A0AAD6VKE8</accession>
<comment type="caution">
    <text evidence="1">The sequence shown here is derived from an EMBL/GenBank/DDBJ whole genome shotgun (WGS) entry which is preliminary data.</text>
</comment>
<keyword evidence="2" id="KW-1185">Reference proteome</keyword>
<dbReference type="AlphaFoldDB" id="A0AAD6VKE8"/>
<reference evidence="1" key="1">
    <citation type="submission" date="2023-03" db="EMBL/GenBank/DDBJ databases">
        <title>Massive genome expansion in bonnet fungi (Mycena s.s.) driven by repeated elements and novel gene families across ecological guilds.</title>
        <authorList>
            <consortium name="Lawrence Berkeley National Laboratory"/>
            <person name="Harder C.B."/>
            <person name="Miyauchi S."/>
            <person name="Viragh M."/>
            <person name="Kuo A."/>
            <person name="Thoen E."/>
            <person name="Andreopoulos B."/>
            <person name="Lu D."/>
            <person name="Skrede I."/>
            <person name="Drula E."/>
            <person name="Henrissat B."/>
            <person name="Morin E."/>
            <person name="Kohler A."/>
            <person name="Barry K."/>
            <person name="LaButti K."/>
            <person name="Morin E."/>
            <person name="Salamov A."/>
            <person name="Lipzen A."/>
            <person name="Mereny Z."/>
            <person name="Hegedus B."/>
            <person name="Baldrian P."/>
            <person name="Stursova M."/>
            <person name="Weitz H."/>
            <person name="Taylor A."/>
            <person name="Grigoriev I.V."/>
            <person name="Nagy L.G."/>
            <person name="Martin F."/>
            <person name="Kauserud H."/>
        </authorList>
    </citation>
    <scope>NUCLEOTIDE SEQUENCE</scope>
    <source>
        <strain evidence="1">9144</strain>
    </source>
</reference>
<protein>
    <submittedName>
        <fullName evidence="1">Uncharacterized protein</fullName>
    </submittedName>
</protein>
<dbReference type="Proteomes" id="UP001219525">
    <property type="component" value="Unassembled WGS sequence"/>
</dbReference>
<sequence length="153" mass="16403">MKFLAADLSKDKPNFDSVFSVVIQKSLSTVFPILGTNQGLGAHVLLASITSDLLEGAADSVNVNGNLEDAFVRTAAAAPAGQGFPRQHFSCIETIKIIPGLRSWISSLYETSSSSDNLKSVIVRKVRRFEEINGGTATNVSEVMNGQCPFLLQ</sequence>
<dbReference type="EMBL" id="JARJCW010000023">
    <property type="protein sequence ID" value="KAJ7212620.1"/>
    <property type="molecule type" value="Genomic_DNA"/>
</dbReference>